<feature type="compositionally biased region" description="Basic and acidic residues" evidence="1">
    <location>
        <begin position="174"/>
        <end position="196"/>
    </location>
</feature>
<feature type="compositionally biased region" description="Gly residues" evidence="1">
    <location>
        <begin position="1220"/>
        <end position="1232"/>
    </location>
</feature>
<reference evidence="2 3" key="1">
    <citation type="journal article" date="2020" name="Genomics">
        <title>Complete, high-quality genomes from long-read metagenomic sequencing of two wolf lichen thalli reveals enigmatic genome architecture.</title>
        <authorList>
            <person name="McKenzie S.K."/>
            <person name="Walston R.F."/>
            <person name="Allen J.L."/>
        </authorList>
    </citation>
    <scope>NUCLEOTIDE SEQUENCE [LARGE SCALE GENOMIC DNA]</scope>
    <source>
        <strain evidence="2">WasteWater1</strain>
    </source>
</reference>
<feature type="compositionally biased region" description="Polar residues" evidence="1">
    <location>
        <begin position="1080"/>
        <end position="1095"/>
    </location>
</feature>
<feature type="compositionally biased region" description="Polar residues" evidence="1">
    <location>
        <begin position="491"/>
        <end position="504"/>
    </location>
</feature>
<feature type="compositionally biased region" description="Polar residues" evidence="1">
    <location>
        <begin position="883"/>
        <end position="897"/>
    </location>
</feature>
<feature type="region of interest" description="Disordered" evidence="1">
    <location>
        <begin position="780"/>
        <end position="820"/>
    </location>
</feature>
<proteinExistence type="predicted"/>
<feature type="compositionally biased region" description="Low complexity" evidence="1">
    <location>
        <begin position="522"/>
        <end position="544"/>
    </location>
</feature>
<feature type="compositionally biased region" description="Polar residues" evidence="1">
    <location>
        <begin position="835"/>
        <end position="848"/>
    </location>
</feature>
<comment type="caution">
    <text evidence="2">The sequence shown here is derived from an EMBL/GenBank/DDBJ whole genome shotgun (WGS) entry which is preliminary data.</text>
</comment>
<accession>A0A8H6CGA7</accession>
<feature type="compositionally biased region" description="Basic and acidic residues" evidence="1">
    <location>
        <begin position="1183"/>
        <end position="1192"/>
    </location>
</feature>
<feature type="region of interest" description="Disordered" evidence="1">
    <location>
        <begin position="1046"/>
        <end position="1095"/>
    </location>
</feature>
<feature type="region of interest" description="Disordered" evidence="1">
    <location>
        <begin position="454"/>
        <end position="595"/>
    </location>
</feature>
<dbReference type="RefSeq" id="XP_037152364.1">
    <property type="nucleotide sequence ID" value="XM_037292002.1"/>
</dbReference>
<feature type="region of interest" description="Disordered" evidence="1">
    <location>
        <begin position="1175"/>
        <end position="1232"/>
    </location>
</feature>
<dbReference type="EMBL" id="JACCJB010000011">
    <property type="protein sequence ID" value="KAF6223018.1"/>
    <property type="molecule type" value="Genomic_DNA"/>
</dbReference>
<feature type="compositionally biased region" description="Polar residues" evidence="1">
    <location>
        <begin position="285"/>
        <end position="296"/>
    </location>
</feature>
<evidence type="ECO:0000313" key="2">
    <source>
        <dbReference type="EMBL" id="KAF6223018.1"/>
    </source>
</evidence>
<keyword evidence="3" id="KW-1185">Reference proteome</keyword>
<evidence type="ECO:0000313" key="3">
    <source>
        <dbReference type="Proteomes" id="UP000593566"/>
    </source>
</evidence>
<feature type="region of interest" description="Disordered" evidence="1">
    <location>
        <begin position="96"/>
        <end position="116"/>
    </location>
</feature>
<feature type="compositionally biased region" description="Polar residues" evidence="1">
    <location>
        <begin position="576"/>
        <end position="593"/>
    </location>
</feature>
<dbReference type="GeneID" id="59329488"/>
<feature type="region of interest" description="Disordered" evidence="1">
    <location>
        <begin position="156"/>
        <end position="391"/>
    </location>
</feature>
<name>A0A8H6CGA7_9LECA</name>
<feature type="compositionally biased region" description="Polar residues" evidence="1">
    <location>
        <begin position="334"/>
        <end position="391"/>
    </location>
</feature>
<feature type="compositionally biased region" description="Polar residues" evidence="1">
    <location>
        <begin position="305"/>
        <end position="326"/>
    </location>
</feature>
<evidence type="ECO:0000256" key="1">
    <source>
        <dbReference type="SAM" id="MobiDB-lite"/>
    </source>
</evidence>
<gene>
    <name evidence="2" type="ORF">HO133_001070</name>
</gene>
<sequence length="1232" mass="135409">MTPPPLGEGHGGRRSRRESRALLEGIIKTQEHNSRDANLTNSVSSGIPLPAPDLSNLAARNGPFSHIRIIPKPPVEETPEQRMQRTNPFTFKKPSFSEEAEANVSSHPNPYNWQANLANASDGASFAQKARAAELNAARARRAAQMQSIDDEIPDLSGAVSLGTYKFTRRGRGKKYETHKLSELQEIQEKEGENKVTEPASTSSVHPLFNPPSPTTLSSSQLPERPHHIEAELDDRILNHLDNPSPDRRGSHEPDPPHCDELGPSHYATKLPSPIRSSYTDRRSSQASGQANSSFPPAQDHRSSQDFSALIQQDTLSSQPSGQVHSSFPPKYYGSTQHFSATINPHRQSSLPASRQAHNSFQLQDHSLNYNSYTPVNTDRRSSQVSGQTQPSFPLPARHLDASQQYGQFAKSLTALIKTDRRRSKNSGQAAFPFTPQDFQQRILDPYREIESKANGSLAAHRQNSQASSQLHRPASPKAYSAPRSLPLSDTLPTATFNLKTNQWDPDLPEANMATQTPTNKSTRGGHSGQQSSRQSSSRNSHASQDVHNPHAIVTTTKSGRPYTNPYMPTDPPPSTARQITRESPSGNINLDTQYDDPDMVQRQRKMRYMDQEEARYRALELAKQEQSEEYLDDPFQDQPTHIQHYGRNQPSKYAEYAAQQAVYGQSPDYGHQPTLTTYASDPSASSFLSNAQQVTHAPNAGMSPYRGQQSAYEQQAFVNNRDQNPGAGPHEQRAAFEQQLVSKPRASVRLPAVRGTIDQQKEFLQEPKLESLSLEDYTGKIAQDQRRRPTQGGVQPPSGRLSHAVPIRDPAAYTGSGLTMRRNQEALRQNLDTVVASSQGPTGSARTVMNDPHRDRQPSSRPSSTVTDTTVTGSTLRAQAPSYESITTQRPVTTNPAFMKPRPDTSRRQGRAALGESDHLPLQYYAGDMLKSPERATADTEITGLREPYRAPAVPPGFGHDAAAYTKNAGLPAAAIGAGNAFMNEIAKGAPPKRNPQQRLEDAATWFRTDPRDLSYAAAILPRQTMNRMNPERFPLEDAAPRTVSQLADNSEDDDPSDRARQAATPRPIGHGRPPGFTTPPSNHGPTRAATQAPFSTLAGVTSVNDTEGMVRSAREFLDDDARAIEAMFGGVYSNLMAGMNGPYDYMNHYAPPPAYAIDHNAKNNHTFFDPQWFATAPPARVGRDPRREQGEYEDPTQGSASRRGDHARGEVSGRDSGGHGGSGGRAWGRN</sequence>
<feature type="compositionally biased region" description="Basic and acidic residues" evidence="1">
    <location>
        <begin position="1204"/>
        <end position="1219"/>
    </location>
</feature>
<feature type="compositionally biased region" description="Basic and acidic residues" evidence="1">
    <location>
        <begin position="224"/>
        <end position="263"/>
    </location>
</feature>
<organism evidence="2 3">
    <name type="scientific">Letharia lupina</name>
    <dbReference type="NCBI Taxonomy" id="560253"/>
    <lineage>
        <taxon>Eukaryota</taxon>
        <taxon>Fungi</taxon>
        <taxon>Dikarya</taxon>
        <taxon>Ascomycota</taxon>
        <taxon>Pezizomycotina</taxon>
        <taxon>Lecanoromycetes</taxon>
        <taxon>OSLEUM clade</taxon>
        <taxon>Lecanoromycetidae</taxon>
        <taxon>Lecanorales</taxon>
        <taxon>Lecanorineae</taxon>
        <taxon>Parmeliaceae</taxon>
        <taxon>Letharia</taxon>
    </lineage>
</organism>
<dbReference type="Proteomes" id="UP000593566">
    <property type="component" value="Unassembled WGS sequence"/>
</dbReference>
<feature type="compositionally biased region" description="Polar residues" evidence="1">
    <location>
        <begin position="103"/>
        <end position="116"/>
    </location>
</feature>
<feature type="compositionally biased region" description="Low complexity" evidence="1">
    <location>
        <begin position="860"/>
        <end position="876"/>
    </location>
</feature>
<protein>
    <submittedName>
        <fullName evidence="2">Uncharacterized protein</fullName>
    </submittedName>
</protein>
<dbReference type="AlphaFoldDB" id="A0A8H6CGA7"/>
<feature type="region of interest" description="Disordered" evidence="1">
    <location>
        <begin position="835"/>
        <end position="915"/>
    </location>
</feature>
<feature type="region of interest" description="Disordered" evidence="1">
    <location>
        <begin position="420"/>
        <end position="439"/>
    </location>
</feature>
<feature type="compositionally biased region" description="Polar residues" evidence="1">
    <location>
        <begin position="462"/>
        <end position="471"/>
    </location>
</feature>